<dbReference type="HOGENOM" id="CLU_624120_0_0_1"/>
<dbReference type="KEGG" id="glz:GLAREA_02396"/>
<proteinExistence type="predicted"/>
<dbReference type="EMBL" id="KE145370">
    <property type="protein sequence ID" value="EPE26483.1"/>
    <property type="molecule type" value="Genomic_DNA"/>
</dbReference>
<evidence type="ECO:0000313" key="2">
    <source>
        <dbReference type="EMBL" id="EPE26483.1"/>
    </source>
</evidence>
<gene>
    <name evidence="2" type="ORF">GLAREA_02396</name>
</gene>
<feature type="compositionally biased region" description="Basic and acidic residues" evidence="1">
    <location>
        <begin position="74"/>
        <end position="93"/>
    </location>
</feature>
<feature type="region of interest" description="Disordered" evidence="1">
    <location>
        <begin position="378"/>
        <end position="398"/>
    </location>
</feature>
<evidence type="ECO:0000256" key="1">
    <source>
        <dbReference type="SAM" id="MobiDB-lite"/>
    </source>
</evidence>
<dbReference type="GeneID" id="19461453"/>
<dbReference type="AlphaFoldDB" id="S3DIV3"/>
<dbReference type="eggNOG" id="ENOG502S93Y">
    <property type="taxonomic scope" value="Eukaryota"/>
</dbReference>
<dbReference type="Proteomes" id="UP000016922">
    <property type="component" value="Unassembled WGS sequence"/>
</dbReference>
<protein>
    <submittedName>
        <fullName evidence="2">Uncharacterized protein</fullName>
    </submittedName>
</protein>
<sequence>MLQRASSRACASKMEKAPIREVASAIASLNLSDANTTVLHVYHFNREDSKNYVVHTLRNSLTPIVLPKKTAKKGKSDTAEVEKLPETEENDGKRGVIAPSREQHWAKRFAVQAARVKVYDKAKHDPRADPVSPPPDCESYFVHLPTLWGHCPPYTLRNRGHKRAPVVCLFDPRLFWRQWKLEFGDVLTQEGVIDGRGLVNWRHGTKKGENGTLKGYKDRKRRWWLESGKKYFYEQLEHGHMIPEAAVKAKPEEVVNVKWTAPFVRAREYNFVWRGFQFAWKGTTVVDVQPKKFGWFRETMTRWNHLKLIVTVLDQGEHLQNGPSEIVLARYTSVLSARKAGRLEIFHDMLDLFLRENLTALTSTGGNIVLEKQDPATVDPFQDLGSPTEPRSEEEKTAQRLKDVVVASAMCMIMGEFQKREWVWALFWLLVDAAQNGGG</sequence>
<feature type="region of interest" description="Disordered" evidence="1">
    <location>
        <begin position="68"/>
        <end position="93"/>
    </location>
</feature>
<dbReference type="RefSeq" id="XP_008085673.1">
    <property type="nucleotide sequence ID" value="XM_008087482.1"/>
</dbReference>
<reference evidence="2 3" key="1">
    <citation type="journal article" date="2013" name="BMC Genomics">
        <title>Genomics-driven discovery of the pneumocandin biosynthetic gene cluster in the fungus Glarea lozoyensis.</title>
        <authorList>
            <person name="Chen L."/>
            <person name="Yue Q."/>
            <person name="Zhang X."/>
            <person name="Xiang M."/>
            <person name="Wang C."/>
            <person name="Li S."/>
            <person name="Che Y."/>
            <person name="Ortiz-Lopez F.J."/>
            <person name="Bills G.F."/>
            <person name="Liu X."/>
            <person name="An Z."/>
        </authorList>
    </citation>
    <scope>NUCLEOTIDE SEQUENCE [LARGE SCALE GENOMIC DNA]</scope>
    <source>
        <strain evidence="3">ATCC 20868 / MF5171</strain>
    </source>
</reference>
<name>S3DIV3_GLAL2</name>
<dbReference type="OrthoDB" id="3924768at2759"/>
<dbReference type="OMA" id="WRVWGES"/>
<keyword evidence="3" id="KW-1185">Reference proteome</keyword>
<organism evidence="2 3">
    <name type="scientific">Glarea lozoyensis (strain ATCC 20868 / MF5171)</name>
    <dbReference type="NCBI Taxonomy" id="1116229"/>
    <lineage>
        <taxon>Eukaryota</taxon>
        <taxon>Fungi</taxon>
        <taxon>Dikarya</taxon>
        <taxon>Ascomycota</taxon>
        <taxon>Pezizomycotina</taxon>
        <taxon>Leotiomycetes</taxon>
        <taxon>Helotiales</taxon>
        <taxon>Helotiaceae</taxon>
        <taxon>Glarea</taxon>
    </lineage>
</organism>
<accession>S3DIV3</accession>
<evidence type="ECO:0000313" key="3">
    <source>
        <dbReference type="Proteomes" id="UP000016922"/>
    </source>
</evidence>